<evidence type="ECO:0000313" key="1">
    <source>
        <dbReference type="EMBL" id="PWH87145.1"/>
    </source>
</evidence>
<evidence type="ECO:0000313" key="2">
    <source>
        <dbReference type="Proteomes" id="UP000245370"/>
    </source>
</evidence>
<keyword evidence="2" id="KW-1185">Reference proteome</keyword>
<dbReference type="Proteomes" id="UP000245370">
    <property type="component" value="Unassembled WGS sequence"/>
</dbReference>
<gene>
    <name evidence="1" type="ORF">DIT68_02465</name>
</gene>
<accession>A0A2U2XH80</accession>
<dbReference type="AlphaFoldDB" id="A0A2U2XH80"/>
<reference evidence="1 2" key="2">
    <citation type="submission" date="2018-05" db="EMBL/GenBank/DDBJ databases">
        <authorList>
            <person name="Lanie J.A."/>
            <person name="Ng W.-L."/>
            <person name="Kazmierczak K.M."/>
            <person name="Andrzejewski T.M."/>
            <person name="Davidsen T.M."/>
            <person name="Wayne K.J."/>
            <person name="Tettelin H."/>
            <person name="Glass J.I."/>
            <person name="Rusch D."/>
            <person name="Podicherti R."/>
            <person name="Tsui H.-C.T."/>
            <person name="Winkler M.E."/>
        </authorList>
    </citation>
    <scope>NUCLEOTIDE SEQUENCE [LARGE SCALE GENOMIC DNA]</scope>
    <source>
        <strain evidence="1 2">C305</strain>
    </source>
</reference>
<comment type="caution">
    <text evidence="1">The sequence shown here is derived from an EMBL/GenBank/DDBJ whole genome shotgun (WGS) entry which is preliminary data.</text>
</comment>
<name>A0A2U2XH80_9FLAO</name>
<proteinExistence type="predicted"/>
<dbReference type="EMBL" id="QFRJ01000001">
    <property type="protein sequence ID" value="PWH87145.1"/>
    <property type="molecule type" value="Genomic_DNA"/>
</dbReference>
<protein>
    <submittedName>
        <fullName evidence="1">Uncharacterized protein</fullName>
    </submittedName>
</protein>
<organism evidence="1 2">
    <name type="scientific">Brumimicrobium oceani</name>
    <dbReference type="NCBI Taxonomy" id="2100725"/>
    <lineage>
        <taxon>Bacteria</taxon>
        <taxon>Pseudomonadati</taxon>
        <taxon>Bacteroidota</taxon>
        <taxon>Flavobacteriia</taxon>
        <taxon>Flavobacteriales</taxon>
        <taxon>Crocinitomicaceae</taxon>
        <taxon>Brumimicrobium</taxon>
    </lineage>
</organism>
<sequence>MELELELILIKMSFEFIKTLNVKHFMFKRNLRKWLKKGCFRRFFMKINVYPEVYQLFKKVLSFNLARSFHS</sequence>
<reference evidence="1 2" key="1">
    <citation type="submission" date="2018-05" db="EMBL/GenBank/DDBJ databases">
        <title>Brumimicrobium oceani sp. nov., isolated from coastal sediment.</title>
        <authorList>
            <person name="Kou Y."/>
        </authorList>
    </citation>
    <scope>NUCLEOTIDE SEQUENCE [LARGE SCALE GENOMIC DNA]</scope>
    <source>
        <strain evidence="1 2">C305</strain>
    </source>
</reference>